<dbReference type="Gene3D" id="3.40.50.300">
    <property type="entry name" value="P-loop containing nucleotide triphosphate hydrolases"/>
    <property type="match status" value="1"/>
</dbReference>
<protein>
    <submittedName>
        <fullName evidence="1">HprK-related kinase B</fullName>
    </submittedName>
</protein>
<dbReference type="SUPFAM" id="SSF53795">
    <property type="entry name" value="PEP carboxykinase-like"/>
    <property type="match status" value="2"/>
</dbReference>
<accession>A0A9E4N5X0</accession>
<organism evidence="1 2">
    <name type="scientific">Candidatus Thiodiazotropha taylori</name>
    <dbReference type="NCBI Taxonomy" id="2792791"/>
    <lineage>
        <taxon>Bacteria</taxon>
        <taxon>Pseudomonadati</taxon>
        <taxon>Pseudomonadota</taxon>
        <taxon>Gammaproteobacteria</taxon>
        <taxon>Chromatiales</taxon>
        <taxon>Sedimenticolaceae</taxon>
        <taxon>Candidatus Thiodiazotropha</taxon>
    </lineage>
</organism>
<dbReference type="EMBL" id="JAEPCM010000622">
    <property type="protein sequence ID" value="MCG7948104.1"/>
    <property type="molecule type" value="Genomic_DNA"/>
</dbReference>
<dbReference type="GO" id="GO:0016301">
    <property type="term" value="F:kinase activity"/>
    <property type="evidence" value="ECO:0007669"/>
    <property type="project" value="UniProtKB-KW"/>
</dbReference>
<dbReference type="Proteomes" id="UP000886667">
    <property type="component" value="Unassembled WGS sequence"/>
</dbReference>
<sequence>NAVAVAGFSGGGKSTLMLHLMEHPESRFLTNDRLFLRESNQLVEAVGIPKLPRINPGTVVNNPRLQALIEEPRRSELLAMPKQALWELEEKFDVDVEQLYGKGRIDTSTAVPLAGLIILNWHRDSDQPVSMKQISISGREELLKAVMKSPGPFYQDRSGRFLQDEAPLASEPYLALLDRIPVYEVSGGLDFAALTERCFAKWGGRS</sequence>
<proteinExistence type="predicted"/>
<dbReference type="InterPro" id="IPR027417">
    <property type="entry name" value="P-loop_NTPase"/>
</dbReference>
<keyword evidence="1" id="KW-0808">Transferase</keyword>
<comment type="caution">
    <text evidence="1">The sequence shown here is derived from an EMBL/GenBank/DDBJ whole genome shotgun (WGS) entry which is preliminary data.</text>
</comment>
<evidence type="ECO:0000313" key="1">
    <source>
        <dbReference type="EMBL" id="MCG7948104.1"/>
    </source>
</evidence>
<dbReference type="AlphaFoldDB" id="A0A9E4N5X0"/>
<feature type="non-terminal residue" evidence="1">
    <location>
        <position position="1"/>
    </location>
</feature>
<evidence type="ECO:0000313" key="2">
    <source>
        <dbReference type="Proteomes" id="UP000886667"/>
    </source>
</evidence>
<gene>
    <name evidence="1" type="ORF">JAZ07_17305</name>
</gene>
<name>A0A9E4N5X0_9GAMM</name>
<reference evidence="1" key="1">
    <citation type="journal article" date="2021" name="Proc. Natl. Acad. Sci. U.S.A.">
        <title>Global biogeography of chemosynthetic symbionts reveals both localized and globally distributed symbiont groups. .</title>
        <authorList>
            <person name="Osvatic J.T."/>
            <person name="Wilkins L.G.E."/>
            <person name="Leibrecht L."/>
            <person name="Leray M."/>
            <person name="Zauner S."/>
            <person name="Polzin J."/>
            <person name="Camacho Y."/>
            <person name="Gros O."/>
            <person name="van Gils J.A."/>
            <person name="Eisen J.A."/>
            <person name="Petersen J.M."/>
            <person name="Yuen B."/>
        </authorList>
    </citation>
    <scope>NUCLEOTIDE SEQUENCE</scope>
    <source>
        <strain evidence="1">MAGclacostrist064TRANS</strain>
    </source>
</reference>
<keyword evidence="1" id="KW-0418">Kinase</keyword>